<proteinExistence type="predicted"/>
<dbReference type="InterPro" id="IPR001254">
    <property type="entry name" value="Trypsin_dom"/>
</dbReference>
<dbReference type="PROSITE" id="PS00135">
    <property type="entry name" value="TRYPSIN_SER"/>
    <property type="match status" value="1"/>
</dbReference>
<dbReference type="FunCoup" id="A7RW60">
    <property type="interactions" value="30"/>
</dbReference>
<protein>
    <recommendedName>
        <fullName evidence="6">Peptidase S1 domain-containing protein</fullName>
    </recommendedName>
</protein>
<evidence type="ECO:0000313" key="8">
    <source>
        <dbReference type="Proteomes" id="UP000001593"/>
    </source>
</evidence>
<evidence type="ECO:0000256" key="1">
    <source>
        <dbReference type="ARBA" id="ARBA00022670"/>
    </source>
</evidence>
<evidence type="ECO:0000256" key="5">
    <source>
        <dbReference type="RuleBase" id="RU363034"/>
    </source>
</evidence>
<sequence length="235" mass="25670">ARIINGQNAQPHSWPWQISLRQGRRFHLCGGALISDRWVVTASHCIHDDLNPGSYMVVVGAHRMSGSTSVEKTIRVSQVLEHPRYDSQRDVNDIALIELATPVEFDSAGKVGTVCLTNQRPAPGKQCYITGWGAVNGHTQQSPDILQQAMLPIASHENCRRKYGDVSSTAHLCAGEARSDAAGGCNGDSGGPLVCEDNGSWFLHGAVSYGMKYCPTTHYTVFARVASYTDWIKRM</sequence>
<evidence type="ECO:0000256" key="3">
    <source>
        <dbReference type="ARBA" id="ARBA00022825"/>
    </source>
</evidence>
<dbReference type="InterPro" id="IPR009003">
    <property type="entry name" value="Peptidase_S1_PA"/>
</dbReference>
<gene>
    <name evidence="7" type="ORF">NEMVEDRAFT_v1g25829</name>
</gene>
<dbReference type="InterPro" id="IPR033116">
    <property type="entry name" value="TRYPSIN_SER"/>
</dbReference>
<dbReference type="SMART" id="SM00020">
    <property type="entry name" value="Tryp_SPc"/>
    <property type="match status" value="1"/>
</dbReference>
<keyword evidence="2 5" id="KW-0378">Hydrolase</keyword>
<dbReference type="MEROPS" id="S01.256"/>
<feature type="non-terminal residue" evidence="7">
    <location>
        <position position="235"/>
    </location>
</feature>
<keyword evidence="8" id="KW-1185">Reference proteome</keyword>
<dbReference type="InterPro" id="IPR043504">
    <property type="entry name" value="Peptidase_S1_PA_chymotrypsin"/>
</dbReference>
<dbReference type="PhylomeDB" id="A7RW60"/>
<name>A7RW60_NEMVE</name>
<dbReference type="InterPro" id="IPR001314">
    <property type="entry name" value="Peptidase_S1A"/>
</dbReference>
<evidence type="ECO:0000256" key="2">
    <source>
        <dbReference type="ARBA" id="ARBA00022801"/>
    </source>
</evidence>
<keyword evidence="4" id="KW-1015">Disulfide bond</keyword>
<organism evidence="7 8">
    <name type="scientific">Nematostella vectensis</name>
    <name type="common">Starlet sea anemone</name>
    <dbReference type="NCBI Taxonomy" id="45351"/>
    <lineage>
        <taxon>Eukaryota</taxon>
        <taxon>Metazoa</taxon>
        <taxon>Cnidaria</taxon>
        <taxon>Anthozoa</taxon>
        <taxon>Hexacorallia</taxon>
        <taxon>Actiniaria</taxon>
        <taxon>Edwardsiidae</taxon>
        <taxon>Nematostella</taxon>
    </lineage>
</organism>
<dbReference type="PANTHER" id="PTHR24250">
    <property type="entry name" value="CHYMOTRYPSIN-RELATED"/>
    <property type="match status" value="1"/>
</dbReference>
<dbReference type="PROSITE" id="PS50240">
    <property type="entry name" value="TRYPSIN_DOM"/>
    <property type="match status" value="1"/>
</dbReference>
<dbReference type="GO" id="GO:0004252">
    <property type="term" value="F:serine-type endopeptidase activity"/>
    <property type="evidence" value="ECO:0000318"/>
    <property type="project" value="GO_Central"/>
</dbReference>
<dbReference type="eggNOG" id="KOG3627">
    <property type="taxonomic scope" value="Eukaryota"/>
</dbReference>
<keyword evidence="3 5" id="KW-0720">Serine protease</keyword>
<dbReference type="GO" id="GO:0006508">
    <property type="term" value="P:proteolysis"/>
    <property type="evidence" value="ECO:0000318"/>
    <property type="project" value="GO_Central"/>
</dbReference>
<dbReference type="SUPFAM" id="SSF50494">
    <property type="entry name" value="Trypsin-like serine proteases"/>
    <property type="match status" value="1"/>
</dbReference>
<dbReference type="OMA" id="IRTDWIV"/>
<feature type="non-terminal residue" evidence="7">
    <location>
        <position position="1"/>
    </location>
</feature>
<evidence type="ECO:0000259" key="6">
    <source>
        <dbReference type="PROSITE" id="PS50240"/>
    </source>
</evidence>
<dbReference type="CDD" id="cd00190">
    <property type="entry name" value="Tryp_SPc"/>
    <property type="match status" value="1"/>
</dbReference>
<dbReference type="PROSITE" id="PS00134">
    <property type="entry name" value="TRYPSIN_HIS"/>
    <property type="match status" value="1"/>
</dbReference>
<evidence type="ECO:0000313" key="7">
    <source>
        <dbReference type="EMBL" id="EDO44207.1"/>
    </source>
</evidence>
<dbReference type="PANTHER" id="PTHR24250:SF27">
    <property type="entry name" value="ELASTASE 2 LIKE"/>
    <property type="match status" value="1"/>
</dbReference>
<dbReference type="InterPro" id="IPR018114">
    <property type="entry name" value="TRYPSIN_HIS"/>
</dbReference>
<dbReference type="PRINTS" id="PR00722">
    <property type="entry name" value="CHYMOTRYPSIN"/>
</dbReference>
<dbReference type="OrthoDB" id="5987491at2759"/>
<dbReference type="Pfam" id="PF00089">
    <property type="entry name" value="Trypsin"/>
    <property type="match status" value="1"/>
</dbReference>
<evidence type="ECO:0000256" key="4">
    <source>
        <dbReference type="ARBA" id="ARBA00023157"/>
    </source>
</evidence>
<dbReference type="InParanoid" id="A7RW60"/>
<feature type="domain" description="Peptidase S1" evidence="6">
    <location>
        <begin position="3"/>
        <end position="235"/>
    </location>
</feature>
<dbReference type="EMBL" id="DS469546">
    <property type="protein sequence ID" value="EDO44207.1"/>
    <property type="molecule type" value="Genomic_DNA"/>
</dbReference>
<dbReference type="Proteomes" id="UP000001593">
    <property type="component" value="Unassembled WGS sequence"/>
</dbReference>
<keyword evidence="1 5" id="KW-0645">Protease</keyword>
<reference evidence="7 8" key="1">
    <citation type="journal article" date="2007" name="Science">
        <title>Sea anemone genome reveals ancestral eumetazoan gene repertoire and genomic organization.</title>
        <authorList>
            <person name="Putnam N.H."/>
            <person name="Srivastava M."/>
            <person name="Hellsten U."/>
            <person name="Dirks B."/>
            <person name="Chapman J."/>
            <person name="Salamov A."/>
            <person name="Terry A."/>
            <person name="Shapiro H."/>
            <person name="Lindquist E."/>
            <person name="Kapitonov V.V."/>
            <person name="Jurka J."/>
            <person name="Genikhovich G."/>
            <person name="Grigoriev I.V."/>
            <person name="Lucas S.M."/>
            <person name="Steele R.E."/>
            <person name="Finnerty J.R."/>
            <person name="Technau U."/>
            <person name="Martindale M.Q."/>
            <person name="Rokhsar D.S."/>
        </authorList>
    </citation>
    <scope>NUCLEOTIDE SEQUENCE [LARGE SCALE GENOMIC DNA]</scope>
    <source>
        <strain evidence="8">CH2 X CH6</strain>
    </source>
</reference>
<accession>A7RW60</accession>
<dbReference type="KEGG" id="nve:5516191"/>
<dbReference type="STRING" id="45351.A7RW60"/>
<dbReference type="HOGENOM" id="CLU_006842_7_0_1"/>
<dbReference type="AlphaFoldDB" id="A7RW60"/>
<dbReference type="FunFam" id="2.40.10.10:FF:000003">
    <property type="entry name" value="Transmembrane serine protease 3"/>
    <property type="match status" value="1"/>
</dbReference>
<dbReference type="Gene3D" id="2.40.10.10">
    <property type="entry name" value="Trypsin-like serine proteases"/>
    <property type="match status" value="1"/>
</dbReference>